<evidence type="ECO:0000313" key="1">
    <source>
        <dbReference type="EMBL" id="MBW0515868.1"/>
    </source>
</evidence>
<gene>
    <name evidence="1" type="ORF">O181_055583</name>
</gene>
<dbReference type="AlphaFoldDB" id="A0A9Q3E839"/>
<name>A0A9Q3E839_9BASI</name>
<proteinExistence type="predicted"/>
<keyword evidence="2" id="KW-1185">Reference proteome</keyword>
<dbReference type="EMBL" id="AVOT02024916">
    <property type="protein sequence ID" value="MBW0515868.1"/>
    <property type="molecule type" value="Genomic_DNA"/>
</dbReference>
<accession>A0A9Q3E839</accession>
<organism evidence="1 2">
    <name type="scientific">Austropuccinia psidii MF-1</name>
    <dbReference type="NCBI Taxonomy" id="1389203"/>
    <lineage>
        <taxon>Eukaryota</taxon>
        <taxon>Fungi</taxon>
        <taxon>Dikarya</taxon>
        <taxon>Basidiomycota</taxon>
        <taxon>Pucciniomycotina</taxon>
        <taxon>Pucciniomycetes</taxon>
        <taxon>Pucciniales</taxon>
        <taxon>Sphaerophragmiaceae</taxon>
        <taxon>Austropuccinia</taxon>
    </lineage>
</organism>
<evidence type="ECO:0000313" key="2">
    <source>
        <dbReference type="Proteomes" id="UP000765509"/>
    </source>
</evidence>
<comment type="caution">
    <text evidence="1">The sequence shown here is derived from an EMBL/GenBank/DDBJ whole genome shotgun (WGS) entry which is preliminary data.</text>
</comment>
<dbReference type="Proteomes" id="UP000765509">
    <property type="component" value="Unassembled WGS sequence"/>
</dbReference>
<sequence length="101" mass="11677">MQGHSLNHPYQEDIKTDVFLDNKPRSLSQYQDGDNMTYSEKEALKQLPEASSWPTFSGAGEYDYMELIDHIDGLFIDVPRIPDYFSNARLNTEFKGNPSIW</sequence>
<protein>
    <submittedName>
        <fullName evidence="1">Uncharacterized protein</fullName>
    </submittedName>
</protein>
<reference evidence="1" key="1">
    <citation type="submission" date="2021-03" db="EMBL/GenBank/DDBJ databases">
        <title>Draft genome sequence of rust myrtle Austropuccinia psidii MF-1, a brazilian biotype.</title>
        <authorList>
            <person name="Quecine M.C."/>
            <person name="Pachon D.M.R."/>
            <person name="Bonatelli M.L."/>
            <person name="Correr F.H."/>
            <person name="Franceschini L.M."/>
            <person name="Leite T.F."/>
            <person name="Margarido G.R.A."/>
            <person name="Almeida C.A."/>
            <person name="Ferrarezi J.A."/>
            <person name="Labate C.A."/>
        </authorList>
    </citation>
    <scope>NUCLEOTIDE SEQUENCE</scope>
    <source>
        <strain evidence="1">MF-1</strain>
    </source>
</reference>